<dbReference type="SUPFAM" id="SSF103473">
    <property type="entry name" value="MFS general substrate transporter"/>
    <property type="match status" value="1"/>
</dbReference>
<feature type="transmembrane region" description="Helical" evidence="6">
    <location>
        <begin position="310"/>
        <end position="326"/>
    </location>
</feature>
<reference evidence="8 9" key="1">
    <citation type="submission" date="2018-03" db="EMBL/GenBank/DDBJ databases">
        <title>Genomes of Pezizomycetes fungi and the evolution of truffles.</title>
        <authorList>
            <person name="Murat C."/>
            <person name="Payen T."/>
            <person name="Noel B."/>
            <person name="Kuo A."/>
            <person name="Martin F.M."/>
        </authorList>
    </citation>
    <scope>NUCLEOTIDE SEQUENCE [LARGE SCALE GENOMIC DNA]</scope>
    <source>
        <strain evidence="8">091103-1</strain>
    </source>
</reference>
<name>A0A317T2E7_9PEZI</name>
<dbReference type="Pfam" id="PF07690">
    <property type="entry name" value="MFS_1"/>
    <property type="match status" value="1"/>
</dbReference>
<dbReference type="FunFam" id="1.20.1250.20:FF:000013">
    <property type="entry name" value="MFS general substrate transporter"/>
    <property type="match status" value="1"/>
</dbReference>
<feature type="transmembrane region" description="Helical" evidence="6">
    <location>
        <begin position="275"/>
        <end position="298"/>
    </location>
</feature>
<organism evidence="8 9">
    <name type="scientific">Tuber magnatum</name>
    <name type="common">white Piedmont truffle</name>
    <dbReference type="NCBI Taxonomy" id="42249"/>
    <lineage>
        <taxon>Eukaryota</taxon>
        <taxon>Fungi</taxon>
        <taxon>Dikarya</taxon>
        <taxon>Ascomycota</taxon>
        <taxon>Pezizomycotina</taxon>
        <taxon>Pezizomycetes</taxon>
        <taxon>Pezizales</taxon>
        <taxon>Tuberaceae</taxon>
        <taxon>Tuber</taxon>
    </lineage>
</organism>
<dbReference type="GO" id="GO:0016020">
    <property type="term" value="C:membrane"/>
    <property type="evidence" value="ECO:0007669"/>
    <property type="project" value="UniProtKB-SubCell"/>
</dbReference>
<feature type="transmembrane region" description="Helical" evidence="6">
    <location>
        <begin position="338"/>
        <end position="357"/>
    </location>
</feature>
<dbReference type="InterPro" id="IPR020846">
    <property type="entry name" value="MFS_dom"/>
</dbReference>
<protein>
    <submittedName>
        <fullName evidence="8">MFS general substrate transporter</fullName>
    </submittedName>
</protein>
<evidence type="ECO:0000256" key="4">
    <source>
        <dbReference type="ARBA" id="ARBA00022989"/>
    </source>
</evidence>
<keyword evidence="9" id="KW-1185">Reference proteome</keyword>
<dbReference type="AlphaFoldDB" id="A0A317T2E7"/>
<keyword evidence="4 6" id="KW-1133">Transmembrane helix</keyword>
<evidence type="ECO:0000256" key="1">
    <source>
        <dbReference type="ARBA" id="ARBA00004141"/>
    </source>
</evidence>
<feature type="transmembrane region" description="Helical" evidence="6">
    <location>
        <begin position="363"/>
        <end position="386"/>
    </location>
</feature>
<comment type="subcellular location">
    <subcellularLocation>
        <location evidence="1">Membrane</location>
        <topology evidence="1">Multi-pass membrane protein</topology>
    </subcellularLocation>
</comment>
<keyword evidence="5 6" id="KW-0472">Membrane</keyword>
<feature type="transmembrane region" description="Helical" evidence="6">
    <location>
        <begin position="398"/>
        <end position="418"/>
    </location>
</feature>
<keyword evidence="3 6" id="KW-0812">Transmembrane</keyword>
<dbReference type="STRING" id="42249.A0A317T2E7"/>
<dbReference type="Gene3D" id="1.20.1250.20">
    <property type="entry name" value="MFS general substrate transporter like domains"/>
    <property type="match status" value="2"/>
</dbReference>
<feature type="transmembrane region" description="Helical" evidence="6">
    <location>
        <begin position="106"/>
        <end position="125"/>
    </location>
</feature>
<feature type="transmembrane region" description="Helical" evidence="6">
    <location>
        <begin position="79"/>
        <end position="99"/>
    </location>
</feature>
<feature type="transmembrane region" description="Helical" evidence="6">
    <location>
        <begin position="162"/>
        <end position="186"/>
    </location>
</feature>
<dbReference type="InterPro" id="IPR036259">
    <property type="entry name" value="MFS_trans_sf"/>
</dbReference>
<dbReference type="EMBL" id="PYWC01000001">
    <property type="protein sequence ID" value="PWW80929.1"/>
    <property type="molecule type" value="Genomic_DNA"/>
</dbReference>
<dbReference type="PROSITE" id="PS50850">
    <property type="entry name" value="MFS"/>
    <property type="match status" value="1"/>
</dbReference>
<evidence type="ECO:0000256" key="5">
    <source>
        <dbReference type="ARBA" id="ARBA00023136"/>
    </source>
</evidence>
<proteinExistence type="predicted"/>
<accession>A0A317T2E7</accession>
<feature type="domain" description="Major facilitator superfamily (MFS) profile" evidence="7">
    <location>
        <begin position="40"/>
        <end position="488"/>
    </location>
</feature>
<dbReference type="FunFam" id="1.20.1250.20:FF:000018">
    <property type="entry name" value="MFS transporter permease"/>
    <property type="match status" value="1"/>
</dbReference>
<evidence type="ECO:0000256" key="6">
    <source>
        <dbReference type="SAM" id="Phobius"/>
    </source>
</evidence>
<evidence type="ECO:0000256" key="2">
    <source>
        <dbReference type="ARBA" id="ARBA00022448"/>
    </source>
</evidence>
<sequence length="488" mass="54445">MEDGKVAKEIFDDNYEVVSDWEAWSAEEEACVRRRLDWRLLPLLTVQYMLCFLDRANIGNARIQGMQEDLNLVGFRFNWALTVFYIPYLLVEIPSNVLLKRIGPKIYIPTLIVAFGIVSMGTSFVKSFQGLCVARAFLGLAEGGTMPGMAFFMSCFYKRSELLFRVGLLASAALLAGAFGGFLATGLSRIPEWGVGGSEVHTWRNIFFFEGFITVGFGTLGYFLMPESPQSCMFLSDRERWIAAERIRIEHKELTNEKTEPRHVKRAMLNINNGICCIGFFCTNITVQSFSLFLPTILKSLGWKATKAQLLTVPPYFVACCFSIYLARLSDRYRRRGLFILVCAVLTLTGYSILVSVDKANVKYVAVFFAASGAFPLGPAFLSWGLNNAAGPSIRAVTGAYIVSIGTCGAILATWTYVPSDAPKFTRGHSINLGGQIGVALMGILGIFYTRWENTLRDRGGRDSRLVGLAEEEAHKLGYRHPEFRYLE</sequence>
<evidence type="ECO:0000313" key="8">
    <source>
        <dbReference type="EMBL" id="PWW80929.1"/>
    </source>
</evidence>
<dbReference type="OrthoDB" id="2962993at2759"/>
<gene>
    <name evidence="8" type="ORF">C7212DRAFT_307501</name>
</gene>
<dbReference type="InterPro" id="IPR011701">
    <property type="entry name" value="MFS"/>
</dbReference>
<evidence type="ECO:0000256" key="3">
    <source>
        <dbReference type="ARBA" id="ARBA00022692"/>
    </source>
</evidence>
<feature type="transmembrane region" description="Helical" evidence="6">
    <location>
        <begin position="206"/>
        <end position="225"/>
    </location>
</feature>
<dbReference type="Proteomes" id="UP000246991">
    <property type="component" value="Unassembled WGS sequence"/>
</dbReference>
<keyword evidence="2" id="KW-0813">Transport</keyword>
<evidence type="ECO:0000259" key="7">
    <source>
        <dbReference type="PROSITE" id="PS50850"/>
    </source>
</evidence>
<evidence type="ECO:0000313" key="9">
    <source>
        <dbReference type="Proteomes" id="UP000246991"/>
    </source>
</evidence>
<feature type="transmembrane region" description="Helical" evidence="6">
    <location>
        <begin position="430"/>
        <end position="449"/>
    </location>
</feature>
<dbReference type="PANTHER" id="PTHR43791">
    <property type="entry name" value="PERMEASE-RELATED"/>
    <property type="match status" value="1"/>
</dbReference>
<dbReference type="PANTHER" id="PTHR43791:SF53">
    <property type="entry name" value="MAJOR FACILITATOR SUPERFAMILY (MFS) PROFILE DOMAIN-CONTAINING PROTEIN"/>
    <property type="match status" value="1"/>
</dbReference>
<dbReference type="GO" id="GO:0022857">
    <property type="term" value="F:transmembrane transporter activity"/>
    <property type="evidence" value="ECO:0007669"/>
    <property type="project" value="InterPro"/>
</dbReference>
<comment type="caution">
    <text evidence="8">The sequence shown here is derived from an EMBL/GenBank/DDBJ whole genome shotgun (WGS) entry which is preliminary data.</text>
</comment>